<evidence type="ECO:0000259" key="1">
    <source>
        <dbReference type="SMART" id="SM00507"/>
    </source>
</evidence>
<evidence type="ECO:0000313" key="2">
    <source>
        <dbReference type="EMBL" id="OLZ47460.1"/>
    </source>
</evidence>
<protein>
    <recommendedName>
        <fullName evidence="1">HNH nuclease domain-containing protein</fullName>
    </recommendedName>
</protein>
<name>A0A1R0KLB8_9PSEU</name>
<comment type="caution">
    <text evidence="2">The sequence shown here is derived from an EMBL/GenBank/DDBJ whole genome shotgun (WGS) entry which is preliminary data.</text>
</comment>
<dbReference type="CDD" id="cd00085">
    <property type="entry name" value="HNHc"/>
    <property type="match status" value="1"/>
</dbReference>
<dbReference type="InterPro" id="IPR003615">
    <property type="entry name" value="HNH_nuc"/>
</dbReference>
<proteinExistence type="predicted"/>
<dbReference type="EMBL" id="MQUQ01000015">
    <property type="protein sequence ID" value="OLZ47460.1"/>
    <property type="molecule type" value="Genomic_DNA"/>
</dbReference>
<organism evidence="2 3">
    <name type="scientific">Amycolatopsis coloradensis</name>
    <dbReference type="NCBI Taxonomy" id="76021"/>
    <lineage>
        <taxon>Bacteria</taxon>
        <taxon>Bacillati</taxon>
        <taxon>Actinomycetota</taxon>
        <taxon>Actinomycetes</taxon>
        <taxon>Pseudonocardiales</taxon>
        <taxon>Pseudonocardiaceae</taxon>
        <taxon>Amycolatopsis</taxon>
    </lineage>
</organism>
<reference evidence="2 3" key="1">
    <citation type="submission" date="2016-01" db="EMBL/GenBank/DDBJ databases">
        <title>Amycolatopsis coloradensis genome sequencing and assembly.</title>
        <authorList>
            <person name="Mayilraj S."/>
        </authorList>
    </citation>
    <scope>NUCLEOTIDE SEQUENCE [LARGE SCALE GENOMIC DNA]</scope>
    <source>
        <strain evidence="2 3">DSM 44225</strain>
    </source>
</reference>
<feature type="domain" description="HNH nuclease" evidence="1">
    <location>
        <begin position="133"/>
        <end position="181"/>
    </location>
</feature>
<dbReference type="SMART" id="SM00507">
    <property type="entry name" value="HNHc"/>
    <property type="match status" value="1"/>
</dbReference>
<dbReference type="Proteomes" id="UP000187486">
    <property type="component" value="Unassembled WGS sequence"/>
</dbReference>
<dbReference type="AlphaFoldDB" id="A0A1R0KLB8"/>
<evidence type="ECO:0000313" key="3">
    <source>
        <dbReference type="Proteomes" id="UP000187486"/>
    </source>
</evidence>
<accession>A0A1R0KLB8</accession>
<sequence length="386" mass="44036">MIYHDMAVYEDFERCANRLFEMVRDCARKFPGKPRGLFMDVQGHRNIEGGFDHDAWELMSEFIPNVLFPYLTEMSTPLLHARNGKAQREDVPDHVEFFPPLDGTQFEYDVLKSETRSRPEINSARATPPSVEQIADYLGLSDPCCLICWATPVERAHALPRALDGSHSLANFALLCKEHHREAPDVADAEAFWKWIDYASLRDSSRRMTLIEEKLKVPAPEPKSDPEPEKSEFFAKVIAELKALHEWKDDDFQGGKWGEILTEYYEVLHQKTGKHFGIEAKVSTHAWAMDIARRRISKNTRATDQGPVETALELVTACLQDKASLEELTDHCTRRLVPVLSDPRDAERVQYLLADLGNDRERALQILEVTVTALRPIDRPEGRSGP</sequence>
<dbReference type="STRING" id="76021.BS329_26450"/>
<keyword evidence="3" id="KW-1185">Reference proteome</keyword>
<gene>
    <name evidence="2" type="ORF">BS329_26450</name>
</gene>